<keyword evidence="2" id="KW-0217">Developmental protein</keyword>
<feature type="compositionally biased region" description="Basic and acidic residues" evidence="7">
    <location>
        <begin position="55"/>
        <end position="73"/>
    </location>
</feature>
<dbReference type="GO" id="GO:0003676">
    <property type="term" value="F:nucleic acid binding"/>
    <property type="evidence" value="ECO:0007669"/>
    <property type="project" value="InterPro"/>
</dbReference>
<sequence>MNLNPMIAKQKPNGNIQCLICNQEIKPKIWTAHINGKKHRQNIEDLKTKTAKRAKNVEKLDLQNEPPSKKAKQDSAIPQDFFQSGNQNQTSSTQNKSENTIEGLPSGFFDDKKMDEKSAESREKMAQLDLEFEKWKEEIGEEQNEQEKKEEEKEAEEQRELEIERIDEQMKALKKLNDLEIEKEKRLNQAIERRKQREEEQKMEEDEAEEDGDLSNIDFDDLDWRAKDIFS</sequence>
<keyword evidence="5" id="KW-0862">Zinc</keyword>
<dbReference type="AlphaFoldDB" id="A0A9P1IHQ0"/>
<feature type="compositionally biased region" description="Acidic residues" evidence="7">
    <location>
        <begin position="201"/>
        <end position="218"/>
    </location>
</feature>
<accession>A0A9P1IHQ0</accession>
<organism evidence="9 10">
    <name type="scientific">Caenorhabditis angaria</name>
    <dbReference type="NCBI Taxonomy" id="860376"/>
    <lineage>
        <taxon>Eukaryota</taxon>
        <taxon>Metazoa</taxon>
        <taxon>Ecdysozoa</taxon>
        <taxon>Nematoda</taxon>
        <taxon>Chromadorea</taxon>
        <taxon>Rhabditida</taxon>
        <taxon>Rhabditina</taxon>
        <taxon>Rhabditomorpha</taxon>
        <taxon>Rhabditoidea</taxon>
        <taxon>Rhabditidae</taxon>
        <taxon>Peloderinae</taxon>
        <taxon>Caenorhabditis</taxon>
    </lineage>
</organism>
<dbReference type="OrthoDB" id="77607at2759"/>
<feature type="compositionally biased region" description="Low complexity" evidence="7">
    <location>
        <begin position="83"/>
        <end position="100"/>
    </location>
</feature>
<dbReference type="InterPro" id="IPR059039">
    <property type="entry name" value="ZNF380_CC"/>
</dbReference>
<dbReference type="InterPro" id="IPR040050">
    <property type="entry name" value="ZNF830-like"/>
</dbReference>
<dbReference type="GO" id="GO:0044773">
    <property type="term" value="P:mitotic DNA damage checkpoint signaling"/>
    <property type="evidence" value="ECO:0007669"/>
    <property type="project" value="TreeGrafter"/>
</dbReference>
<feature type="region of interest" description="Disordered" evidence="7">
    <location>
        <begin position="54"/>
        <end position="162"/>
    </location>
</feature>
<keyword evidence="4" id="KW-0863">Zinc-finger</keyword>
<feature type="region of interest" description="Disordered" evidence="7">
    <location>
        <begin position="185"/>
        <end position="218"/>
    </location>
</feature>
<dbReference type="PANTHER" id="PTHR13278">
    <property type="entry name" value="ZINC FINGER PROTEIN 830"/>
    <property type="match status" value="1"/>
</dbReference>
<feature type="compositionally biased region" description="Basic and acidic residues" evidence="7">
    <location>
        <begin position="145"/>
        <end position="162"/>
    </location>
</feature>
<evidence type="ECO:0000256" key="1">
    <source>
        <dbReference type="ARBA" id="ARBA00004324"/>
    </source>
</evidence>
<evidence type="ECO:0000256" key="7">
    <source>
        <dbReference type="SAM" id="MobiDB-lite"/>
    </source>
</evidence>
<evidence type="ECO:0000256" key="2">
    <source>
        <dbReference type="ARBA" id="ARBA00022473"/>
    </source>
</evidence>
<gene>
    <name evidence="9" type="ORF">CAMP_LOCUS7447</name>
</gene>
<keyword evidence="10" id="KW-1185">Reference proteome</keyword>
<feature type="compositionally biased region" description="Basic and acidic residues" evidence="7">
    <location>
        <begin position="185"/>
        <end position="200"/>
    </location>
</feature>
<comment type="subcellular location">
    <subcellularLocation>
        <location evidence="1">Nucleus speckle</location>
    </subcellularLocation>
</comment>
<proteinExistence type="predicted"/>
<protein>
    <recommendedName>
        <fullName evidence="8">ZNF380 coiled-coil domain-containing protein</fullName>
    </recommendedName>
</protein>
<dbReference type="GO" id="GO:0008270">
    <property type="term" value="F:zinc ion binding"/>
    <property type="evidence" value="ECO:0007669"/>
    <property type="project" value="UniProtKB-KW"/>
</dbReference>
<evidence type="ECO:0000313" key="9">
    <source>
        <dbReference type="EMBL" id="CAI5444810.1"/>
    </source>
</evidence>
<evidence type="ECO:0000313" key="10">
    <source>
        <dbReference type="Proteomes" id="UP001152747"/>
    </source>
</evidence>
<reference evidence="9" key="1">
    <citation type="submission" date="2022-11" db="EMBL/GenBank/DDBJ databases">
        <authorList>
            <person name="Kikuchi T."/>
        </authorList>
    </citation>
    <scope>NUCLEOTIDE SEQUENCE</scope>
    <source>
        <strain evidence="9">PS1010</strain>
    </source>
</reference>
<name>A0A9P1IHQ0_9PELO</name>
<evidence type="ECO:0000259" key="8">
    <source>
        <dbReference type="Pfam" id="PF23406"/>
    </source>
</evidence>
<evidence type="ECO:0000256" key="4">
    <source>
        <dbReference type="ARBA" id="ARBA00022771"/>
    </source>
</evidence>
<feature type="domain" description="ZNF380 coiled-coil" evidence="8">
    <location>
        <begin position="104"/>
        <end position="185"/>
    </location>
</feature>
<keyword evidence="3" id="KW-0479">Metal-binding</keyword>
<dbReference type="GO" id="GO:0033260">
    <property type="term" value="P:nuclear DNA replication"/>
    <property type="evidence" value="ECO:0007669"/>
    <property type="project" value="TreeGrafter"/>
</dbReference>
<evidence type="ECO:0000256" key="3">
    <source>
        <dbReference type="ARBA" id="ARBA00022723"/>
    </source>
</evidence>
<evidence type="ECO:0000256" key="5">
    <source>
        <dbReference type="ARBA" id="ARBA00022833"/>
    </source>
</evidence>
<evidence type="ECO:0000256" key="6">
    <source>
        <dbReference type="ARBA" id="ARBA00023242"/>
    </source>
</evidence>
<dbReference type="GO" id="GO:0005681">
    <property type="term" value="C:spliceosomal complex"/>
    <property type="evidence" value="ECO:0007669"/>
    <property type="project" value="InterPro"/>
</dbReference>
<keyword evidence="6" id="KW-0539">Nucleus</keyword>
<comment type="caution">
    <text evidence="9">The sequence shown here is derived from an EMBL/GenBank/DDBJ whole genome shotgun (WGS) entry which is preliminary data.</text>
</comment>
<feature type="compositionally biased region" description="Basic and acidic residues" evidence="7">
    <location>
        <begin position="109"/>
        <end position="138"/>
    </location>
</feature>
<dbReference type="EMBL" id="CANHGI010000003">
    <property type="protein sequence ID" value="CAI5444810.1"/>
    <property type="molecule type" value="Genomic_DNA"/>
</dbReference>
<dbReference type="Pfam" id="PF23406">
    <property type="entry name" value="ZNF380_CC"/>
    <property type="match status" value="1"/>
</dbReference>
<dbReference type="PANTHER" id="PTHR13278:SF0">
    <property type="entry name" value="ZINC FINGER PROTEIN 830"/>
    <property type="match status" value="1"/>
</dbReference>
<dbReference type="GO" id="GO:0033314">
    <property type="term" value="P:mitotic DNA replication checkpoint signaling"/>
    <property type="evidence" value="ECO:0007669"/>
    <property type="project" value="TreeGrafter"/>
</dbReference>
<dbReference type="Proteomes" id="UP001152747">
    <property type="component" value="Unassembled WGS sequence"/>
</dbReference>